<dbReference type="PANTHER" id="PTHR21614">
    <property type="entry name" value="SHORT COILED COIL PROTEIN"/>
    <property type="match status" value="1"/>
</dbReference>
<evidence type="ECO:0000256" key="7">
    <source>
        <dbReference type="ARBA" id="ARBA00023034"/>
    </source>
</evidence>
<keyword evidence="9" id="KW-0472">Membrane</keyword>
<organism evidence="10 11">
    <name type="scientific">Paraglomus brasilianum</name>
    <dbReference type="NCBI Taxonomy" id="144538"/>
    <lineage>
        <taxon>Eukaryota</taxon>
        <taxon>Fungi</taxon>
        <taxon>Fungi incertae sedis</taxon>
        <taxon>Mucoromycota</taxon>
        <taxon>Glomeromycotina</taxon>
        <taxon>Glomeromycetes</taxon>
        <taxon>Paraglomerales</taxon>
        <taxon>Paraglomeraceae</taxon>
        <taxon>Paraglomus</taxon>
    </lineage>
</organism>
<reference evidence="10" key="1">
    <citation type="submission" date="2021-06" db="EMBL/GenBank/DDBJ databases">
        <authorList>
            <person name="Kallberg Y."/>
            <person name="Tangrot J."/>
            <person name="Rosling A."/>
        </authorList>
    </citation>
    <scope>NUCLEOTIDE SEQUENCE</scope>
    <source>
        <strain evidence="10">BR232B</strain>
    </source>
</reference>
<evidence type="ECO:0000256" key="4">
    <source>
        <dbReference type="ARBA" id="ARBA00004601"/>
    </source>
</evidence>
<evidence type="ECO:0000256" key="3">
    <source>
        <dbReference type="ARBA" id="ARBA00004514"/>
    </source>
</evidence>
<keyword evidence="6" id="KW-0963">Cytoplasm</keyword>
<evidence type="ECO:0000256" key="5">
    <source>
        <dbReference type="ARBA" id="ARBA00010880"/>
    </source>
</evidence>
<name>A0A9N9BXN1_9GLOM</name>
<evidence type="ECO:0000313" key="11">
    <source>
        <dbReference type="Proteomes" id="UP000789739"/>
    </source>
</evidence>
<sequence>MSSFDLDNEPEEKAKLIKQVIDLQEGLKALIDRVESVKKDHEKIQSSNQILQTYINNLMSSSVLSSLGANRQSLLEKYEKRKNANG</sequence>
<evidence type="ECO:0000256" key="6">
    <source>
        <dbReference type="ARBA" id="ARBA00022490"/>
    </source>
</evidence>
<comment type="subcellular location">
    <subcellularLocation>
        <location evidence="3">Cytoplasm</location>
        <location evidence="3">Cytosol</location>
    </subcellularLocation>
    <subcellularLocation>
        <location evidence="2">Golgi apparatus membrane</location>
        <topology evidence="2">Peripheral membrane protein</topology>
        <orientation evidence="2">Cytoplasmic side</orientation>
    </subcellularLocation>
    <subcellularLocation>
        <location evidence="4">Golgi apparatus</location>
        <location evidence="4">trans-Golgi network</location>
    </subcellularLocation>
</comment>
<proteinExistence type="inferred from homology"/>
<comment type="function">
    <text evidence="1">Positive regulator of amino acid starvation-induced autophagy.</text>
</comment>
<keyword evidence="11" id="KW-1185">Reference proteome</keyword>
<keyword evidence="7" id="KW-0333">Golgi apparatus</keyword>
<comment type="similarity">
    <text evidence="5">Belongs to the SCOC family.</text>
</comment>
<dbReference type="GO" id="GO:0005802">
    <property type="term" value="C:trans-Golgi network"/>
    <property type="evidence" value="ECO:0007669"/>
    <property type="project" value="TreeGrafter"/>
</dbReference>
<evidence type="ECO:0000256" key="2">
    <source>
        <dbReference type="ARBA" id="ARBA00004255"/>
    </source>
</evidence>
<evidence type="ECO:0000256" key="8">
    <source>
        <dbReference type="ARBA" id="ARBA00023054"/>
    </source>
</evidence>
<dbReference type="EMBL" id="CAJVPI010000874">
    <property type="protein sequence ID" value="CAG8579127.1"/>
    <property type="molecule type" value="Genomic_DNA"/>
</dbReference>
<dbReference type="Proteomes" id="UP000789739">
    <property type="component" value="Unassembled WGS sequence"/>
</dbReference>
<dbReference type="OrthoDB" id="2163284at2759"/>
<dbReference type="Pfam" id="PF10224">
    <property type="entry name" value="DUF2205"/>
    <property type="match status" value="1"/>
</dbReference>
<evidence type="ECO:0000313" key="10">
    <source>
        <dbReference type="EMBL" id="CAG8579127.1"/>
    </source>
</evidence>
<evidence type="ECO:0000256" key="1">
    <source>
        <dbReference type="ARBA" id="ARBA00002743"/>
    </source>
</evidence>
<gene>
    <name evidence="10" type="ORF">PBRASI_LOCUS6522</name>
</gene>
<dbReference type="PANTHER" id="PTHR21614:SF0">
    <property type="entry name" value="GEO08385P1"/>
    <property type="match status" value="1"/>
</dbReference>
<dbReference type="InterPro" id="IPR019357">
    <property type="entry name" value="SCOC"/>
</dbReference>
<comment type="caution">
    <text evidence="10">The sequence shown here is derived from an EMBL/GenBank/DDBJ whole genome shotgun (WGS) entry which is preliminary data.</text>
</comment>
<dbReference type="GO" id="GO:0005829">
    <property type="term" value="C:cytosol"/>
    <property type="evidence" value="ECO:0007669"/>
    <property type="project" value="UniProtKB-SubCell"/>
</dbReference>
<evidence type="ECO:0000256" key="9">
    <source>
        <dbReference type="ARBA" id="ARBA00023136"/>
    </source>
</evidence>
<dbReference type="Gene3D" id="1.20.5.170">
    <property type="match status" value="1"/>
</dbReference>
<keyword evidence="8" id="KW-0175">Coiled coil</keyword>
<protein>
    <submittedName>
        <fullName evidence="10">9727_t:CDS:1</fullName>
    </submittedName>
</protein>
<dbReference type="AlphaFoldDB" id="A0A9N9BXN1"/>
<dbReference type="GO" id="GO:0000139">
    <property type="term" value="C:Golgi membrane"/>
    <property type="evidence" value="ECO:0007669"/>
    <property type="project" value="UniProtKB-SubCell"/>
</dbReference>
<accession>A0A9N9BXN1</accession>